<gene>
    <name evidence="2" type="ORF">MNBD_PLANCTO02-2364</name>
</gene>
<accession>A0A3B1DPV5</accession>
<feature type="domain" description="3-keto-alpha-glucoside-1,2-lyase/3-keto-2-hydroxy-glucal hydratase" evidence="1">
    <location>
        <begin position="31"/>
        <end position="229"/>
    </location>
</feature>
<organism evidence="2">
    <name type="scientific">hydrothermal vent metagenome</name>
    <dbReference type="NCBI Taxonomy" id="652676"/>
    <lineage>
        <taxon>unclassified sequences</taxon>
        <taxon>metagenomes</taxon>
        <taxon>ecological metagenomes</taxon>
    </lineage>
</organism>
<dbReference type="Gene3D" id="2.60.120.560">
    <property type="entry name" value="Exo-inulinase, domain 1"/>
    <property type="match status" value="2"/>
</dbReference>
<feature type="domain" description="3-keto-alpha-glucoside-1,2-lyase/3-keto-2-hydroxy-glucal hydratase" evidence="1">
    <location>
        <begin position="247"/>
        <end position="432"/>
    </location>
</feature>
<sequence>MRRLRFPFLFSLFVIFLSGPFSHLQAEVPKGFTPLFNGKDLSGWKGIVGNPKSRAKMSADKMKVEQAKADELMNGHWKVVDGALVFDGKGKSLCTAKDYGDFEMYVDWKILKNGDSGLYLRGSPQVQMWDPSNEKQFKHGVQKGSGALWNNKKHARFPLAKADNPIGEWNTFYVRMVGERLTVKLNGKLVTDNVVMENFWERNKPIYKTGQIELQNHGNTLWFKNIYIREIPAKEANKILESIDTKGFKSVFNGKDFSGWAGPLSQFQIKEGAILCKPDRGGHIYTKKEYANFVAKLEFKLPPGGNNGLAIRYPGKGSAHKAGMTEIQILDSEHPKYAKLHPTQYHGSVYGLVPAHRGYLRPVGEWNYQQVTVNGSTIKVELNGFTILDADLSKVKKTKDGKEVYPNVGRTKGHFGFAGHRDPVAFRNISIKELPATP</sequence>
<dbReference type="AlphaFoldDB" id="A0A3B1DPV5"/>
<protein>
    <recommendedName>
        <fullName evidence="1">3-keto-alpha-glucoside-1,2-lyase/3-keto-2-hydroxy-glucal hydratase domain-containing protein</fullName>
    </recommendedName>
</protein>
<dbReference type="Pfam" id="PF06439">
    <property type="entry name" value="3keto-disac_hyd"/>
    <property type="match status" value="2"/>
</dbReference>
<evidence type="ECO:0000259" key="1">
    <source>
        <dbReference type="Pfam" id="PF06439"/>
    </source>
</evidence>
<proteinExistence type="predicted"/>
<name>A0A3B1DPV5_9ZZZZ</name>
<dbReference type="GO" id="GO:0016787">
    <property type="term" value="F:hydrolase activity"/>
    <property type="evidence" value="ECO:0007669"/>
    <property type="project" value="InterPro"/>
</dbReference>
<dbReference type="InterPro" id="IPR010496">
    <property type="entry name" value="AL/BT2_dom"/>
</dbReference>
<dbReference type="EMBL" id="UOGL01000273">
    <property type="protein sequence ID" value="VAX38893.1"/>
    <property type="molecule type" value="Genomic_DNA"/>
</dbReference>
<reference evidence="2" key="1">
    <citation type="submission" date="2018-06" db="EMBL/GenBank/DDBJ databases">
        <authorList>
            <person name="Zhirakovskaya E."/>
        </authorList>
    </citation>
    <scope>NUCLEOTIDE SEQUENCE</scope>
</reference>
<evidence type="ECO:0000313" key="2">
    <source>
        <dbReference type="EMBL" id="VAX38893.1"/>
    </source>
</evidence>